<dbReference type="Gene3D" id="3.90.190.10">
    <property type="entry name" value="Protein tyrosine phosphatase superfamily"/>
    <property type="match status" value="1"/>
</dbReference>
<comment type="caution">
    <text evidence="1">The sequence shown here is derived from an EMBL/GenBank/DDBJ whole genome shotgun (WGS) entry which is preliminary data.</text>
</comment>
<sequence>SLSLIQAMEENYEVDLVYITERIISVTFPSNVEEPSYSANIKEVATMLRSKHGDNYL</sequence>
<accession>A0ABD0QFD6</accession>
<dbReference type="Proteomes" id="UP001529510">
    <property type="component" value="Unassembled WGS sequence"/>
</dbReference>
<evidence type="ECO:0000313" key="1">
    <source>
        <dbReference type="EMBL" id="KAL0184888.1"/>
    </source>
</evidence>
<dbReference type="EMBL" id="JAMKFB020000009">
    <property type="protein sequence ID" value="KAL0184888.1"/>
    <property type="molecule type" value="Genomic_DNA"/>
</dbReference>
<name>A0ABD0QFD6_CIRMR</name>
<feature type="non-terminal residue" evidence="1">
    <location>
        <position position="1"/>
    </location>
</feature>
<proteinExistence type="predicted"/>
<protein>
    <submittedName>
        <fullName evidence="1">Uncharacterized protein</fullName>
    </submittedName>
</protein>
<dbReference type="PANTHER" id="PTHR45734">
    <property type="entry name" value="TENSIN"/>
    <property type="match status" value="1"/>
</dbReference>
<dbReference type="PANTHER" id="PTHR45734:SF3">
    <property type="entry name" value="TENSIN-1"/>
    <property type="match status" value="1"/>
</dbReference>
<organism evidence="1 2">
    <name type="scientific">Cirrhinus mrigala</name>
    <name type="common">Mrigala</name>
    <dbReference type="NCBI Taxonomy" id="683832"/>
    <lineage>
        <taxon>Eukaryota</taxon>
        <taxon>Metazoa</taxon>
        <taxon>Chordata</taxon>
        <taxon>Craniata</taxon>
        <taxon>Vertebrata</taxon>
        <taxon>Euteleostomi</taxon>
        <taxon>Actinopterygii</taxon>
        <taxon>Neopterygii</taxon>
        <taxon>Teleostei</taxon>
        <taxon>Ostariophysi</taxon>
        <taxon>Cypriniformes</taxon>
        <taxon>Cyprinidae</taxon>
        <taxon>Labeoninae</taxon>
        <taxon>Labeonini</taxon>
        <taxon>Cirrhinus</taxon>
    </lineage>
</organism>
<feature type="non-terminal residue" evidence="1">
    <location>
        <position position="57"/>
    </location>
</feature>
<evidence type="ECO:0000313" key="2">
    <source>
        <dbReference type="Proteomes" id="UP001529510"/>
    </source>
</evidence>
<reference evidence="1 2" key="1">
    <citation type="submission" date="2024-05" db="EMBL/GenBank/DDBJ databases">
        <title>Genome sequencing and assembly of Indian major carp, Cirrhinus mrigala (Hamilton, 1822).</title>
        <authorList>
            <person name="Mohindra V."/>
            <person name="Chowdhury L.M."/>
            <person name="Lal K."/>
            <person name="Jena J.K."/>
        </authorList>
    </citation>
    <scope>NUCLEOTIDE SEQUENCE [LARGE SCALE GENOMIC DNA]</scope>
    <source>
        <strain evidence="1">CM1030</strain>
        <tissue evidence="1">Blood</tissue>
    </source>
</reference>
<gene>
    <name evidence="1" type="ORF">M9458_020584</name>
</gene>
<keyword evidence="2" id="KW-1185">Reference proteome</keyword>
<dbReference type="InterPro" id="IPR051484">
    <property type="entry name" value="Tensin_PTEN_phosphatase"/>
</dbReference>
<dbReference type="InterPro" id="IPR029021">
    <property type="entry name" value="Prot-tyrosine_phosphatase-like"/>
</dbReference>
<dbReference type="AlphaFoldDB" id="A0ABD0QFD6"/>